<sequence length="157" mass="18503">MNENAKTKLVLEYTGMDDFSCPVYKDQFGKLWKDIDLGKEPEPNLYSLSFNHIDGEPSHPIQQEYTFHPAPYQRSSYEFEYRMLSKLQSDCEYYLGYGNRSPSILCNHSVQNHIARMKELWNGFPTDQKPEWLTWEQLLQYEKVMTETGIPVKNCSD</sequence>
<name>A0A173QX39_ANAHA</name>
<dbReference type="AlphaFoldDB" id="A0A173QX39"/>
<evidence type="ECO:0000313" key="3">
    <source>
        <dbReference type="Proteomes" id="UP000095598"/>
    </source>
</evidence>
<dbReference type="Pfam" id="PF18824">
    <property type="entry name" value="LPD11"/>
    <property type="match status" value="1"/>
</dbReference>
<protein>
    <recommendedName>
        <fullName evidence="1">Large polyvalent protein-associated domain-containing protein</fullName>
    </recommendedName>
</protein>
<dbReference type="GeneID" id="92823413"/>
<reference evidence="2 3" key="1">
    <citation type="submission" date="2015-09" db="EMBL/GenBank/DDBJ databases">
        <authorList>
            <consortium name="Pathogen Informatics"/>
        </authorList>
    </citation>
    <scope>NUCLEOTIDE SEQUENCE [LARGE SCALE GENOMIC DNA]</scope>
    <source>
        <strain evidence="2 3">2789STDY5608868</strain>
    </source>
</reference>
<dbReference type="RefSeq" id="WP_005333427.1">
    <property type="nucleotide sequence ID" value="NZ_CYXT01000001.1"/>
</dbReference>
<accession>A0A173QX39</accession>
<dbReference type="InterPro" id="IPR040789">
    <property type="entry name" value="LPD11"/>
</dbReference>
<evidence type="ECO:0000259" key="1">
    <source>
        <dbReference type="Pfam" id="PF18824"/>
    </source>
</evidence>
<proteinExistence type="predicted"/>
<dbReference type="Proteomes" id="UP000095598">
    <property type="component" value="Unassembled WGS sequence"/>
</dbReference>
<dbReference type="EMBL" id="CYXT01000001">
    <property type="protein sequence ID" value="CUM70234.1"/>
    <property type="molecule type" value="Genomic_DNA"/>
</dbReference>
<feature type="domain" description="Large polyvalent protein-associated" evidence="1">
    <location>
        <begin position="77"/>
        <end position="145"/>
    </location>
</feature>
<gene>
    <name evidence="2" type="ORF">ERS852425_00111</name>
</gene>
<evidence type="ECO:0000313" key="2">
    <source>
        <dbReference type="EMBL" id="CUM70234.1"/>
    </source>
</evidence>
<organism evidence="2 3">
    <name type="scientific">Anaerostipes hadrus</name>
    <dbReference type="NCBI Taxonomy" id="649756"/>
    <lineage>
        <taxon>Bacteria</taxon>
        <taxon>Bacillati</taxon>
        <taxon>Bacillota</taxon>
        <taxon>Clostridia</taxon>
        <taxon>Lachnospirales</taxon>
        <taxon>Lachnospiraceae</taxon>
        <taxon>Anaerostipes</taxon>
    </lineage>
</organism>